<accession>A0ABZ2N4L8</accession>
<dbReference type="HAMAP" id="MF_00023">
    <property type="entry name" value="SmpB"/>
    <property type="match status" value="1"/>
</dbReference>
<dbReference type="Proteomes" id="UP001387364">
    <property type="component" value="Chromosome"/>
</dbReference>
<evidence type="ECO:0000313" key="5">
    <source>
        <dbReference type="Proteomes" id="UP001387364"/>
    </source>
</evidence>
<dbReference type="InterPro" id="IPR000037">
    <property type="entry name" value="SsrA-bd_prot"/>
</dbReference>
<dbReference type="PROSITE" id="PS01317">
    <property type="entry name" value="SSRP"/>
    <property type="match status" value="1"/>
</dbReference>
<name>A0ABZ2N4L8_9BACI</name>
<dbReference type="SUPFAM" id="SSF74982">
    <property type="entry name" value="Small protein B (SmpB)"/>
    <property type="match status" value="1"/>
</dbReference>
<dbReference type="EMBL" id="CP147404">
    <property type="protein sequence ID" value="WXB92664.1"/>
    <property type="molecule type" value="Genomic_DNA"/>
</dbReference>
<evidence type="ECO:0000256" key="3">
    <source>
        <dbReference type="HAMAP-Rule" id="MF_00023"/>
    </source>
</evidence>
<dbReference type="CDD" id="cd09294">
    <property type="entry name" value="SmpB"/>
    <property type="match status" value="1"/>
</dbReference>
<dbReference type="Gene3D" id="2.40.280.10">
    <property type="match status" value="1"/>
</dbReference>
<dbReference type="PANTHER" id="PTHR30308:SF2">
    <property type="entry name" value="SSRA-BINDING PROTEIN"/>
    <property type="match status" value="1"/>
</dbReference>
<keyword evidence="2 3" id="KW-0694">RNA-binding</keyword>
<protein>
    <recommendedName>
        <fullName evidence="3">SsrA-binding protein</fullName>
    </recommendedName>
    <alternativeName>
        <fullName evidence="3">Small protein B</fullName>
    </alternativeName>
</protein>
<dbReference type="InterPro" id="IPR023620">
    <property type="entry name" value="SmpB"/>
</dbReference>
<keyword evidence="5" id="KW-1185">Reference proteome</keyword>
<keyword evidence="1 3" id="KW-0963">Cytoplasm</keyword>
<evidence type="ECO:0000256" key="1">
    <source>
        <dbReference type="ARBA" id="ARBA00022490"/>
    </source>
</evidence>
<proteinExistence type="inferred from homology"/>
<dbReference type="InterPro" id="IPR020081">
    <property type="entry name" value="SsrA-bd_prot_CS"/>
</dbReference>
<dbReference type="NCBIfam" id="TIGR00086">
    <property type="entry name" value="smpB"/>
    <property type="match status" value="1"/>
</dbReference>
<evidence type="ECO:0000256" key="2">
    <source>
        <dbReference type="ARBA" id="ARBA00022884"/>
    </source>
</evidence>
<dbReference type="PANTHER" id="PTHR30308">
    <property type="entry name" value="TMRNA-BINDING COMPONENT OF TRANS-TRANSLATION TAGGING COMPLEX"/>
    <property type="match status" value="1"/>
</dbReference>
<dbReference type="Pfam" id="PF01668">
    <property type="entry name" value="SmpB"/>
    <property type="match status" value="1"/>
</dbReference>
<evidence type="ECO:0000313" key="4">
    <source>
        <dbReference type="EMBL" id="WXB92664.1"/>
    </source>
</evidence>
<gene>
    <name evidence="3 4" type="primary">smpB</name>
    <name evidence="4" type="ORF">WDJ61_15755</name>
</gene>
<organism evidence="4 5">
    <name type="scientific">Bacillus kandeliae</name>
    <dbReference type="NCBI Taxonomy" id="3129297"/>
    <lineage>
        <taxon>Bacteria</taxon>
        <taxon>Bacillati</taxon>
        <taxon>Bacillota</taxon>
        <taxon>Bacilli</taxon>
        <taxon>Bacillales</taxon>
        <taxon>Bacillaceae</taxon>
        <taxon>Bacillus</taxon>
    </lineage>
</organism>
<dbReference type="RefSeq" id="WP_338751393.1">
    <property type="nucleotide sequence ID" value="NZ_CP147404.1"/>
</dbReference>
<dbReference type="NCBIfam" id="NF003843">
    <property type="entry name" value="PRK05422.1"/>
    <property type="match status" value="1"/>
</dbReference>
<sequence>MPKGEGKVVAQNKKAGHDYFIEETYEAGIVLQGTEIKSIRNGRVNLKDAFARIQQGEVFIHNMHISPYEQGNRYNHEPLRTRKLLLHRKQINKLIGETKEAGYAIVPLKMYLKDGYAKVLIGLGKGKKKYDKREDLKKKEAKRDIERAFRDRQKGM</sequence>
<comment type="subcellular location">
    <subcellularLocation>
        <location evidence="3">Cytoplasm</location>
    </subcellularLocation>
    <text evidence="3">The tmRNA-SmpB complex associates with stalled 70S ribosomes.</text>
</comment>
<comment type="function">
    <text evidence="3">Required for rescue of stalled ribosomes mediated by trans-translation. Binds to transfer-messenger RNA (tmRNA), required for stable association of tmRNA with ribosomes. tmRNA and SmpB together mimic tRNA shape, replacing the anticodon stem-loop with SmpB. tmRNA is encoded by the ssrA gene; the 2 termini fold to resemble tRNA(Ala) and it encodes a 'tag peptide', a short internal open reading frame. During trans-translation Ala-aminoacylated tmRNA acts like a tRNA, entering the A-site of stalled ribosomes, displacing the stalled mRNA. The ribosome then switches to translate the ORF on the tmRNA; the nascent peptide is terminated with the 'tag peptide' encoded by the tmRNA and targeted for degradation. The ribosome is freed to recommence translation, which seems to be the essential function of trans-translation.</text>
</comment>
<comment type="similarity">
    <text evidence="3">Belongs to the SmpB family.</text>
</comment>
<reference evidence="4 5" key="1">
    <citation type="submission" date="2024-02" db="EMBL/GenBank/DDBJ databases">
        <title>Seven novel Bacillus-like species.</title>
        <authorList>
            <person name="Liu G."/>
        </authorList>
    </citation>
    <scope>NUCLEOTIDE SEQUENCE [LARGE SCALE GENOMIC DNA]</scope>
    <source>
        <strain evidence="4 5">FJAT-52991</strain>
    </source>
</reference>